<feature type="active site" description="Proton acceptor" evidence="1">
    <location>
        <position position="189"/>
    </location>
</feature>
<dbReference type="GO" id="GO:0008811">
    <property type="term" value="F:chloramphenicol O-acetyltransferase activity"/>
    <property type="evidence" value="ECO:0007669"/>
    <property type="project" value="InterPro"/>
</dbReference>
<evidence type="ECO:0000313" key="3">
    <source>
        <dbReference type="Proteomes" id="UP000626244"/>
    </source>
</evidence>
<reference evidence="3" key="1">
    <citation type="journal article" date="2019" name="Int. J. Syst. Evol. Microbiol.">
        <title>The Global Catalogue of Microorganisms (GCM) 10K type strain sequencing project: providing services to taxonomists for standard genome sequencing and annotation.</title>
        <authorList>
            <consortium name="The Broad Institute Genomics Platform"/>
            <consortium name="The Broad Institute Genome Sequencing Center for Infectious Disease"/>
            <person name="Wu L."/>
            <person name="Ma J."/>
        </authorList>
    </citation>
    <scope>NUCLEOTIDE SEQUENCE [LARGE SCALE GENOMIC DNA]</scope>
    <source>
        <strain evidence="3">CGMCC 1.14993</strain>
    </source>
</reference>
<dbReference type="PANTHER" id="PTHR38474:SF2">
    <property type="entry name" value="CHLORAMPHENICOL ACETYLTRANSFERASE"/>
    <property type="match status" value="1"/>
</dbReference>
<dbReference type="RefSeq" id="WP_158093211.1">
    <property type="nucleotide sequence ID" value="NZ_BMHB01000001.1"/>
</dbReference>
<dbReference type="OrthoDB" id="9801766at2"/>
<comment type="caution">
    <text evidence="2">The sequence shown here is derived from an EMBL/GenBank/DDBJ whole genome shotgun (WGS) entry which is preliminary data.</text>
</comment>
<proteinExistence type="predicted"/>
<name>A0A8J3AF64_9BACI</name>
<evidence type="ECO:0000313" key="2">
    <source>
        <dbReference type="EMBL" id="GGI11872.1"/>
    </source>
</evidence>
<gene>
    <name evidence="2" type="primary">cat</name>
    <name evidence="2" type="ORF">GCM10007380_10020</name>
</gene>
<dbReference type="SUPFAM" id="SSF52777">
    <property type="entry name" value="CoA-dependent acyltransferases"/>
    <property type="match status" value="1"/>
</dbReference>
<dbReference type="Pfam" id="PF00302">
    <property type="entry name" value="CAT"/>
    <property type="match status" value="1"/>
</dbReference>
<dbReference type="InterPro" id="IPR001707">
    <property type="entry name" value="Cmp_AcTrfase"/>
</dbReference>
<dbReference type="SMART" id="SM01059">
    <property type="entry name" value="CAT"/>
    <property type="match status" value="1"/>
</dbReference>
<dbReference type="AlphaFoldDB" id="A0A8J3AF64"/>
<accession>A0A8J3AF64</accession>
<evidence type="ECO:0000256" key="1">
    <source>
        <dbReference type="PIRSR" id="PIRSR000440-1"/>
    </source>
</evidence>
<sequence>MSEYRVVELEKWERKEYYNYYFPVNVTHEMTTKIDVTNAVEYCQKNNYSFYAYMIFNITKSINSIENYRYDLIEDELVCWDYLVPAFTIFDKEKEKFQCIWLDKFESMDEFQAAYKTEVGNYVGSDKMFPKDKQPLNTFDISAIPWVSFDNFSLNIANSSCYLKPILTIGKYTEQNGRLSIPISIKSHHATVDGFHVAKFFENLTKNID</sequence>
<keyword evidence="3" id="KW-1185">Reference proteome</keyword>
<dbReference type="Proteomes" id="UP000626244">
    <property type="component" value="Unassembled WGS sequence"/>
</dbReference>
<dbReference type="EMBL" id="BMHB01000001">
    <property type="protein sequence ID" value="GGI11872.1"/>
    <property type="molecule type" value="Genomic_DNA"/>
</dbReference>
<organism evidence="2 3">
    <name type="scientific">Gottfriedia solisilvae</name>
    <dbReference type="NCBI Taxonomy" id="1516104"/>
    <lineage>
        <taxon>Bacteria</taxon>
        <taxon>Bacillati</taxon>
        <taxon>Bacillota</taxon>
        <taxon>Bacilli</taxon>
        <taxon>Bacillales</taxon>
        <taxon>Bacillaceae</taxon>
        <taxon>Gottfriedia</taxon>
    </lineage>
</organism>
<dbReference type="Gene3D" id="3.30.559.10">
    <property type="entry name" value="Chloramphenicol acetyltransferase-like domain"/>
    <property type="match status" value="1"/>
</dbReference>
<dbReference type="InterPro" id="IPR023213">
    <property type="entry name" value="CAT-like_dom_sf"/>
</dbReference>
<dbReference type="PANTHER" id="PTHR38474">
    <property type="entry name" value="SLR0299 PROTEIN"/>
    <property type="match status" value="1"/>
</dbReference>
<dbReference type="PIRSF" id="PIRSF000440">
    <property type="entry name" value="CAT"/>
    <property type="match status" value="1"/>
</dbReference>
<protein>
    <submittedName>
        <fullName evidence="2">Chloramphenicol acetyltransferase</fullName>
    </submittedName>
</protein>